<dbReference type="SMART" id="SM00387">
    <property type="entry name" value="HATPase_c"/>
    <property type="match status" value="1"/>
</dbReference>
<dbReference type="Pfam" id="PF07730">
    <property type="entry name" value="HisKA_3"/>
    <property type="match status" value="1"/>
</dbReference>
<evidence type="ECO:0000256" key="3">
    <source>
        <dbReference type="ARBA" id="ARBA00022553"/>
    </source>
</evidence>
<evidence type="ECO:0000256" key="1">
    <source>
        <dbReference type="ARBA" id="ARBA00000085"/>
    </source>
</evidence>
<organism evidence="12 13">
    <name type="scientific">Streptomyces polyasparticus</name>
    <dbReference type="NCBI Taxonomy" id="2767826"/>
    <lineage>
        <taxon>Bacteria</taxon>
        <taxon>Bacillati</taxon>
        <taxon>Actinomycetota</taxon>
        <taxon>Actinomycetes</taxon>
        <taxon>Kitasatosporales</taxon>
        <taxon>Streptomycetaceae</taxon>
        <taxon>Streptomyces</taxon>
    </lineage>
</organism>
<keyword evidence="10" id="KW-0472">Membrane</keyword>
<dbReference type="Gene3D" id="1.20.5.1930">
    <property type="match status" value="1"/>
</dbReference>
<keyword evidence="10" id="KW-0812">Transmembrane</keyword>
<comment type="catalytic activity">
    <reaction evidence="1">
        <text>ATP + protein L-histidine = ADP + protein N-phospho-L-histidine.</text>
        <dbReference type="EC" id="2.7.13.3"/>
    </reaction>
</comment>
<evidence type="ECO:0000256" key="10">
    <source>
        <dbReference type="SAM" id="Phobius"/>
    </source>
</evidence>
<dbReference type="SUPFAM" id="SSF55874">
    <property type="entry name" value="ATPase domain of HSP90 chaperone/DNA topoisomerase II/histidine kinase"/>
    <property type="match status" value="1"/>
</dbReference>
<evidence type="ECO:0000256" key="5">
    <source>
        <dbReference type="ARBA" id="ARBA00022741"/>
    </source>
</evidence>
<evidence type="ECO:0000256" key="8">
    <source>
        <dbReference type="ARBA" id="ARBA00023012"/>
    </source>
</evidence>
<evidence type="ECO:0000313" key="13">
    <source>
        <dbReference type="Proteomes" id="UP000642284"/>
    </source>
</evidence>
<keyword evidence="5" id="KW-0547">Nucleotide-binding</keyword>
<dbReference type="InterPro" id="IPR003594">
    <property type="entry name" value="HATPase_dom"/>
</dbReference>
<dbReference type="PANTHER" id="PTHR24421">
    <property type="entry name" value="NITRATE/NITRITE SENSOR PROTEIN NARX-RELATED"/>
    <property type="match status" value="1"/>
</dbReference>
<evidence type="ECO:0000256" key="6">
    <source>
        <dbReference type="ARBA" id="ARBA00022777"/>
    </source>
</evidence>
<proteinExistence type="predicted"/>
<dbReference type="EMBL" id="JACTVJ010000010">
    <property type="protein sequence ID" value="MBC9715167.1"/>
    <property type="molecule type" value="Genomic_DNA"/>
</dbReference>
<dbReference type="Gene3D" id="3.30.565.10">
    <property type="entry name" value="Histidine kinase-like ATPase, C-terminal domain"/>
    <property type="match status" value="1"/>
</dbReference>
<evidence type="ECO:0000259" key="11">
    <source>
        <dbReference type="SMART" id="SM00387"/>
    </source>
</evidence>
<protein>
    <recommendedName>
        <fullName evidence="2">histidine kinase</fullName>
        <ecNumber evidence="2">2.7.13.3</ecNumber>
    </recommendedName>
</protein>
<evidence type="ECO:0000256" key="7">
    <source>
        <dbReference type="ARBA" id="ARBA00022840"/>
    </source>
</evidence>
<evidence type="ECO:0000256" key="2">
    <source>
        <dbReference type="ARBA" id="ARBA00012438"/>
    </source>
</evidence>
<dbReference type="InterPro" id="IPR036890">
    <property type="entry name" value="HATPase_C_sf"/>
</dbReference>
<accession>A0ABR7SKP3</accession>
<feature type="transmembrane region" description="Helical" evidence="10">
    <location>
        <begin position="131"/>
        <end position="152"/>
    </location>
</feature>
<dbReference type="InterPro" id="IPR050482">
    <property type="entry name" value="Sensor_HK_TwoCompSys"/>
</dbReference>
<feature type="region of interest" description="Disordered" evidence="9">
    <location>
        <begin position="1"/>
        <end position="24"/>
    </location>
</feature>
<dbReference type="CDD" id="cd16917">
    <property type="entry name" value="HATPase_UhpB-NarQ-NarX-like"/>
    <property type="match status" value="1"/>
</dbReference>
<feature type="domain" description="Histidine kinase/HSP90-like ATPase" evidence="11">
    <location>
        <begin position="347"/>
        <end position="440"/>
    </location>
</feature>
<feature type="transmembrane region" description="Helical" evidence="10">
    <location>
        <begin position="164"/>
        <end position="181"/>
    </location>
</feature>
<keyword evidence="7" id="KW-0067">ATP-binding</keyword>
<dbReference type="Proteomes" id="UP000642284">
    <property type="component" value="Unassembled WGS sequence"/>
</dbReference>
<feature type="transmembrane region" description="Helical" evidence="10">
    <location>
        <begin position="98"/>
        <end position="116"/>
    </location>
</feature>
<keyword evidence="13" id="KW-1185">Reference proteome</keyword>
<dbReference type="PANTHER" id="PTHR24421:SF10">
    <property type="entry name" value="NITRATE_NITRITE SENSOR PROTEIN NARQ"/>
    <property type="match status" value="1"/>
</dbReference>
<sequence>MTPPRTARAREPASEPGPSLSPRPLCQVEPFADVLLSSYAADGARSYGGVVSSPRRPRWLPWPLPPRLADLFIAAVVSVFTAADLAVNDPGYRQDDWLTWLLFAVSIGALVVRSRWPLPVTLVTGAACAGWALYGHIGELLNLPVMVALYTLAVQGHRRRTVRAGIVAASVSGLVSVVAGIDVAQPQGAPLLEMLWPLVPLLLGEVVRGRRELMKEYADRAGRAEAEREAEARRKVQEERVRIARELHDVVAHTVSAMTVQAGLALDALEVKPEVAREAMRQVRSSGKEAVRELRATVEVLREGQDGARTDPAPRLEGLDALAERVRAGGIAVSLRLDTGGRVLPQVVELAAYRIVQEALTNVIKHAGAGQVAVSVALAGDRLEVEVIDDGPPSVRPQAAGDGYGLIGMRERAAAVGGRVETGPVRGGGWRVHAELPVDGRAS</sequence>
<reference evidence="12 13" key="1">
    <citation type="submission" date="2020-08" db="EMBL/GenBank/DDBJ databases">
        <title>Genemic of Streptomyces polyaspartic.</title>
        <authorList>
            <person name="Liu W."/>
        </authorList>
    </citation>
    <scope>NUCLEOTIDE SEQUENCE [LARGE SCALE GENOMIC DNA]</scope>
    <source>
        <strain evidence="12 13">TRM66268-LWL</strain>
    </source>
</reference>
<name>A0ABR7SKP3_9ACTN</name>
<keyword evidence="3" id="KW-0597">Phosphoprotein</keyword>
<dbReference type="Pfam" id="PF02518">
    <property type="entry name" value="HATPase_c"/>
    <property type="match status" value="1"/>
</dbReference>
<evidence type="ECO:0000256" key="4">
    <source>
        <dbReference type="ARBA" id="ARBA00022679"/>
    </source>
</evidence>
<keyword evidence="8" id="KW-0902">Two-component regulatory system</keyword>
<dbReference type="EC" id="2.7.13.3" evidence="2"/>
<keyword evidence="6 12" id="KW-0418">Kinase</keyword>
<gene>
    <name evidence="12" type="ORF">H9Y04_21690</name>
</gene>
<comment type="caution">
    <text evidence="12">The sequence shown here is derived from an EMBL/GenBank/DDBJ whole genome shotgun (WGS) entry which is preliminary data.</text>
</comment>
<keyword evidence="10" id="KW-1133">Transmembrane helix</keyword>
<evidence type="ECO:0000313" key="12">
    <source>
        <dbReference type="EMBL" id="MBC9715167.1"/>
    </source>
</evidence>
<dbReference type="InterPro" id="IPR011712">
    <property type="entry name" value="Sig_transdc_His_kin_sub3_dim/P"/>
</dbReference>
<keyword evidence="4" id="KW-0808">Transferase</keyword>
<evidence type="ECO:0000256" key="9">
    <source>
        <dbReference type="SAM" id="MobiDB-lite"/>
    </source>
</evidence>
<dbReference type="GO" id="GO:0016301">
    <property type="term" value="F:kinase activity"/>
    <property type="evidence" value="ECO:0007669"/>
    <property type="project" value="UniProtKB-KW"/>
</dbReference>